<dbReference type="AlphaFoldDB" id="A0A9W4SY32"/>
<name>A0A9W4SY32_9GLOM</name>
<dbReference type="OrthoDB" id="2362996at2759"/>
<proteinExistence type="predicted"/>
<dbReference type="EMBL" id="CAMKVN010003498">
    <property type="protein sequence ID" value="CAI2184886.1"/>
    <property type="molecule type" value="Genomic_DNA"/>
</dbReference>
<comment type="caution">
    <text evidence="2">The sequence shown here is derived from an EMBL/GenBank/DDBJ whole genome shotgun (WGS) entry which is preliminary data.</text>
</comment>
<accession>A0A9W4SY32</accession>
<gene>
    <name evidence="2" type="ORF">FWILDA_LOCUS11801</name>
</gene>
<reference evidence="2" key="1">
    <citation type="submission" date="2022-08" db="EMBL/GenBank/DDBJ databases">
        <authorList>
            <person name="Kallberg Y."/>
            <person name="Tangrot J."/>
            <person name="Rosling A."/>
        </authorList>
    </citation>
    <scope>NUCLEOTIDE SEQUENCE</scope>
    <source>
        <strain evidence="2">Wild A</strain>
    </source>
</reference>
<protein>
    <submittedName>
        <fullName evidence="2">7901_t:CDS:1</fullName>
    </submittedName>
</protein>
<organism evidence="2 3">
    <name type="scientific">Funneliformis geosporum</name>
    <dbReference type="NCBI Taxonomy" id="1117311"/>
    <lineage>
        <taxon>Eukaryota</taxon>
        <taxon>Fungi</taxon>
        <taxon>Fungi incertae sedis</taxon>
        <taxon>Mucoromycota</taxon>
        <taxon>Glomeromycotina</taxon>
        <taxon>Glomeromycetes</taxon>
        <taxon>Glomerales</taxon>
        <taxon>Glomeraceae</taxon>
        <taxon>Funneliformis</taxon>
    </lineage>
</organism>
<keyword evidence="3" id="KW-1185">Reference proteome</keyword>
<dbReference type="Proteomes" id="UP001153678">
    <property type="component" value="Unassembled WGS sequence"/>
</dbReference>
<evidence type="ECO:0000313" key="3">
    <source>
        <dbReference type="Proteomes" id="UP001153678"/>
    </source>
</evidence>
<evidence type="ECO:0000256" key="1">
    <source>
        <dbReference type="SAM" id="MobiDB-lite"/>
    </source>
</evidence>
<feature type="compositionally biased region" description="Polar residues" evidence="1">
    <location>
        <begin position="15"/>
        <end position="39"/>
    </location>
</feature>
<feature type="region of interest" description="Disordered" evidence="1">
    <location>
        <begin position="1"/>
        <end position="42"/>
    </location>
</feature>
<evidence type="ECO:0000313" key="2">
    <source>
        <dbReference type="EMBL" id="CAI2184886.1"/>
    </source>
</evidence>
<sequence>MEVINGKAIDHQNSNRDSGSRNVTTASLSQLRPRSQSAPQERIIPTLQSIANDTISTSQHTNTTAFIANHPSQQNDPQQRRYNIKCDCDLEPILREVKINTPNKGRFFWSCSKFGGPDHMRR</sequence>
<feature type="non-terminal residue" evidence="2">
    <location>
        <position position="122"/>
    </location>
</feature>